<dbReference type="Gene3D" id="3.40.50.880">
    <property type="match status" value="1"/>
</dbReference>
<dbReference type="PROSITE" id="PS01124">
    <property type="entry name" value="HTH_ARAC_FAMILY_2"/>
    <property type="match status" value="1"/>
</dbReference>
<proteinExistence type="predicted"/>
<evidence type="ECO:0000256" key="3">
    <source>
        <dbReference type="ARBA" id="ARBA00023163"/>
    </source>
</evidence>
<protein>
    <submittedName>
        <fullName evidence="5">Transcriptional regulator</fullName>
    </submittedName>
</protein>
<keyword evidence="5" id="KW-0614">Plasmid</keyword>
<gene>
    <name evidence="5" type="ORF">METH_22865</name>
</gene>
<dbReference type="InterPro" id="IPR009057">
    <property type="entry name" value="Homeodomain-like_sf"/>
</dbReference>
<dbReference type="Pfam" id="PF12833">
    <property type="entry name" value="HTH_18"/>
    <property type="match status" value="1"/>
</dbReference>
<dbReference type="GO" id="GO:0043565">
    <property type="term" value="F:sequence-specific DNA binding"/>
    <property type="evidence" value="ECO:0007669"/>
    <property type="project" value="InterPro"/>
</dbReference>
<dbReference type="EMBL" id="CP006775">
    <property type="protein sequence ID" value="AHD03675.1"/>
    <property type="molecule type" value="Genomic_DNA"/>
</dbReference>
<dbReference type="PANTHER" id="PTHR43130:SF11">
    <property type="entry name" value="TRANSCRIPTIONAL REGULATORY PROTEIN"/>
    <property type="match status" value="1"/>
</dbReference>
<evidence type="ECO:0000313" key="6">
    <source>
        <dbReference type="Proteomes" id="UP000018780"/>
    </source>
</evidence>
<dbReference type="HOGENOM" id="CLU_000445_59_0_5"/>
<evidence type="ECO:0000256" key="1">
    <source>
        <dbReference type="ARBA" id="ARBA00023015"/>
    </source>
</evidence>
<name>V9W1Z3_9RHOB</name>
<dbReference type="OrthoDB" id="186587at2"/>
<dbReference type="SUPFAM" id="SSF52317">
    <property type="entry name" value="Class I glutamine amidotransferase-like"/>
    <property type="match status" value="1"/>
</dbReference>
<dbReference type="AlphaFoldDB" id="V9W1Z3"/>
<dbReference type="RefSeq" id="WP_024092472.1">
    <property type="nucleotide sequence ID" value="NC_023136.1"/>
</dbReference>
<dbReference type="Proteomes" id="UP000018780">
    <property type="component" value="Plasmid unnamed2"/>
</dbReference>
<sequence>MPPRATHVSLIALPEVMISPLAGLYEVLTLFETLGSFDDAMPRDPPFDVQIVTPQDMPETGASGLPHGGGITLDKVDRTDIVIVPSMLVEDAEWVPGRYPELVDWLVARHAEGAILCSACSGVLLLAETGLLDGREATIHWAYEHTFRRNFPKVQLKLQEVLVASGERRDFVMSGASASWHDLVLYLIARLVGPTAAQAIARFMLLQWHVDGQAPYVTFNPPLDHGDAVVRDLQDWLKKNYTIASPVEELERRSGLPGRSFKRRFTKATGTPPIKYVQYLRVEEAKRRLERTDTPIDQIGWNVGYEEPAFFRRLFKRVTRLTPSEYRRKFRMPEFNRSLL</sequence>
<accession>V9W1Z3</accession>
<dbReference type="SUPFAM" id="SSF46689">
    <property type="entry name" value="Homeodomain-like"/>
    <property type="match status" value="1"/>
</dbReference>
<dbReference type="CDD" id="cd03138">
    <property type="entry name" value="GATase1_AraC_2"/>
    <property type="match status" value="1"/>
</dbReference>
<feature type="domain" description="HTH araC/xylS-type" evidence="4">
    <location>
        <begin position="231"/>
        <end position="329"/>
    </location>
</feature>
<keyword evidence="2" id="KW-0238">DNA-binding</keyword>
<evidence type="ECO:0000256" key="2">
    <source>
        <dbReference type="ARBA" id="ARBA00023125"/>
    </source>
</evidence>
<dbReference type="PROSITE" id="PS00041">
    <property type="entry name" value="HTH_ARAC_FAMILY_1"/>
    <property type="match status" value="1"/>
</dbReference>
<keyword evidence="3" id="KW-0804">Transcription</keyword>
<dbReference type="SMART" id="SM00342">
    <property type="entry name" value="HTH_ARAC"/>
    <property type="match status" value="1"/>
</dbReference>
<dbReference type="PATRIC" id="fig|999552.6.peg.4515"/>
<dbReference type="KEGG" id="lmd:METH_22865"/>
<dbReference type="InterPro" id="IPR018062">
    <property type="entry name" value="HTH_AraC-typ_CS"/>
</dbReference>
<dbReference type="InterPro" id="IPR029062">
    <property type="entry name" value="Class_I_gatase-like"/>
</dbReference>
<dbReference type="InterPro" id="IPR052158">
    <property type="entry name" value="INH-QAR"/>
</dbReference>
<dbReference type="InterPro" id="IPR018060">
    <property type="entry name" value="HTH_AraC"/>
</dbReference>
<dbReference type="PANTHER" id="PTHR43130">
    <property type="entry name" value="ARAC-FAMILY TRANSCRIPTIONAL REGULATOR"/>
    <property type="match status" value="1"/>
</dbReference>
<geneLocation type="plasmid" evidence="6">
    <name>2</name>
</geneLocation>
<evidence type="ECO:0000259" key="4">
    <source>
        <dbReference type="PROSITE" id="PS01124"/>
    </source>
</evidence>
<dbReference type="Gene3D" id="1.10.10.60">
    <property type="entry name" value="Homeodomain-like"/>
    <property type="match status" value="1"/>
</dbReference>
<dbReference type="GO" id="GO:0003700">
    <property type="term" value="F:DNA-binding transcription factor activity"/>
    <property type="evidence" value="ECO:0007669"/>
    <property type="project" value="InterPro"/>
</dbReference>
<organism evidence="5 6">
    <name type="scientific">Leisingera methylohalidivorans DSM 14336</name>
    <dbReference type="NCBI Taxonomy" id="999552"/>
    <lineage>
        <taxon>Bacteria</taxon>
        <taxon>Pseudomonadati</taxon>
        <taxon>Pseudomonadota</taxon>
        <taxon>Alphaproteobacteria</taxon>
        <taxon>Rhodobacterales</taxon>
        <taxon>Roseobacteraceae</taxon>
        <taxon>Leisingera</taxon>
    </lineage>
</organism>
<evidence type="ECO:0000313" key="5">
    <source>
        <dbReference type="EMBL" id="AHD03675.1"/>
    </source>
</evidence>
<keyword evidence="1" id="KW-0805">Transcription regulation</keyword>
<reference evidence="5 6" key="1">
    <citation type="submission" date="2013-09" db="EMBL/GenBank/DDBJ databases">
        <authorList>
            <consortium name="DOE Joint Genome Institute"/>
            <person name="Klenk H.-P."/>
            <person name="Huntemann M."/>
            <person name="Han J."/>
            <person name="Chen A."/>
            <person name="Kyrpides N."/>
            <person name="Mavromatis K."/>
            <person name="Markowitz V."/>
            <person name="Palaniappan K."/>
            <person name="Ivanova N."/>
            <person name="Schaumberg A."/>
            <person name="Pati A."/>
            <person name="Liolios K."/>
            <person name="Nordberg H.P."/>
            <person name="Cantor M.N."/>
            <person name="Hua S.X."/>
            <person name="Woyke T."/>
        </authorList>
    </citation>
    <scope>NUCLEOTIDE SEQUENCE [LARGE SCALE GENOMIC DNA]</scope>
    <source>
        <strain evidence="5 6">DSM 14336</strain>
        <plasmid evidence="6">2</plasmid>
    </source>
</reference>
<keyword evidence="6" id="KW-1185">Reference proteome</keyword>